<dbReference type="RefSeq" id="WP_114468609.1">
    <property type="nucleotide sequence ID" value="NZ_QPJK01000004.1"/>
</dbReference>
<dbReference type="Gene3D" id="3.40.190.150">
    <property type="entry name" value="Bordetella uptake gene, domain 1"/>
    <property type="match status" value="1"/>
</dbReference>
<proteinExistence type="inferred from homology"/>
<comment type="similarity">
    <text evidence="1">Belongs to the UPF0065 (bug) family.</text>
</comment>
<keyword evidence="2" id="KW-0732">Signal</keyword>
<accession>A0A368XTT8</accession>
<keyword evidence="4" id="KW-1185">Reference proteome</keyword>
<feature type="signal peptide" evidence="2">
    <location>
        <begin position="1"/>
        <end position="31"/>
    </location>
</feature>
<dbReference type="CDD" id="cd07012">
    <property type="entry name" value="PBP2_Bug_TTT"/>
    <property type="match status" value="1"/>
</dbReference>
<dbReference type="OrthoDB" id="8678477at2"/>
<keyword evidence="3" id="KW-0675">Receptor</keyword>
<dbReference type="InterPro" id="IPR006311">
    <property type="entry name" value="TAT_signal"/>
</dbReference>
<dbReference type="InterPro" id="IPR005064">
    <property type="entry name" value="BUG"/>
</dbReference>
<reference evidence="3 4" key="1">
    <citation type="submission" date="2018-07" db="EMBL/GenBank/DDBJ databases">
        <title>Genomic Encyclopedia of Type Strains, Phase IV (KMG-IV): sequencing the most valuable type-strain genomes for metagenomic binning, comparative biology and taxonomic classification.</title>
        <authorList>
            <person name="Goeker M."/>
        </authorList>
    </citation>
    <scope>NUCLEOTIDE SEQUENCE [LARGE SCALE GENOMIC DNA]</scope>
    <source>
        <strain evidence="3 4">DSM 21634</strain>
    </source>
</reference>
<sequence>MPRSAFNRRQLLALCAGTAGAVALPSARAQAYPAKPIRVVVPYQAGGATDVIGRVFGEKLAQRLGQPVLIDNKGGAGGILGTDTVAKAAPDGYTLLVSLSTSMLTNQFLYAKLPYDPRKELALVSQLAAAPITLAVHPSLPVKTGPELLAYIAANKGKVSYGSYGVGSHAHLAGAHMSRVQKAEMVHVAYKGEAPMLQDLIGGQVQMAYASALGVKPHAETGRLRIVGVTGTRRMSVLPDAPTLLEQGMRDDVYSVVGFIGMAAPAGTPREIVERVAREVQAIGQLEDIRTRITAMGFETAANGVRDFEAVYKKDLPIWEKLVADSGARLD</sequence>
<evidence type="ECO:0000256" key="2">
    <source>
        <dbReference type="SAM" id="SignalP"/>
    </source>
</evidence>
<dbReference type="PANTHER" id="PTHR42928">
    <property type="entry name" value="TRICARBOXYLATE-BINDING PROTEIN"/>
    <property type="match status" value="1"/>
</dbReference>
<protein>
    <submittedName>
        <fullName evidence="3">Tripartite-type tricarboxylate transporter receptor subunit TctC</fullName>
    </submittedName>
</protein>
<name>A0A368XTT8_9BURK</name>
<feature type="chain" id="PRO_5016867959" evidence="2">
    <location>
        <begin position="32"/>
        <end position="331"/>
    </location>
</feature>
<dbReference type="AlphaFoldDB" id="A0A368XTT8"/>
<evidence type="ECO:0000256" key="1">
    <source>
        <dbReference type="ARBA" id="ARBA00006987"/>
    </source>
</evidence>
<dbReference type="PANTHER" id="PTHR42928:SF5">
    <property type="entry name" value="BLR1237 PROTEIN"/>
    <property type="match status" value="1"/>
</dbReference>
<comment type="caution">
    <text evidence="3">The sequence shown here is derived from an EMBL/GenBank/DDBJ whole genome shotgun (WGS) entry which is preliminary data.</text>
</comment>
<organism evidence="3 4">
    <name type="scientific">Pseudorhodoferax soli</name>
    <dbReference type="NCBI Taxonomy" id="545864"/>
    <lineage>
        <taxon>Bacteria</taxon>
        <taxon>Pseudomonadati</taxon>
        <taxon>Pseudomonadota</taxon>
        <taxon>Betaproteobacteria</taxon>
        <taxon>Burkholderiales</taxon>
        <taxon>Comamonadaceae</taxon>
    </lineage>
</organism>
<dbReference type="EMBL" id="QPJK01000004">
    <property type="protein sequence ID" value="RCW71373.1"/>
    <property type="molecule type" value="Genomic_DNA"/>
</dbReference>
<evidence type="ECO:0000313" key="3">
    <source>
        <dbReference type="EMBL" id="RCW71373.1"/>
    </source>
</evidence>
<dbReference type="SUPFAM" id="SSF53850">
    <property type="entry name" value="Periplasmic binding protein-like II"/>
    <property type="match status" value="1"/>
</dbReference>
<dbReference type="Gene3D" id="3.40.190.10">
    <property type="entry name" value="Periplasmic binding protein-like II"/>
    <property type="match status" value="1"/>
</dbReference>
<evidence type="ECO:0000313" key="4">
    <source>
        <dbReference type="Proteomes" id="UP000252884"/>
    </source>
</evidence>
<dbReference type="InterPro" id="IPR042100">
    <property type="entry name" value="Bug_dom1"/>
</dbReference>
<dbReference type="PIRSF" id="PIRSF017082">
    <property type="entry name" value="YflP"/>
    <property type="match status" value="1"/>
</dbReference>
<dbReference type="Pfam" id="PF03401">
    <property type="entry name" value="TctC"/>
    <property type="match status" value="1"/>
</dbReference>
<dbReference type="PROSITE" id="PS51318">
    <property type="entry name" value="TAT"/>
    <property type="match status" value="1"/>
</dbReference>
<gene>
    <name evidence="3" type="ORF">DES41_104192</name>
</gene>
<dbReference type="Proteomes" id="UP000252884">
    <property type="component" value="Unassembled WGS sequence"/>
</dbReference>